<gene>
    <name evidence="2" type="ORF">D0Y53_07945</name>
</gene>
<proteinExistence type="predicted"/>
<accession>A0A372DL54</accession>
<comment type="caution">
    <text evidence="2">The sequence shown here is derived from an EMBL/GenBank/DDBJ whole genome shotgun (WGS) entry which is preliminary data.</text>
</comment>
<dbReference type="Proteomes" id="UP000262917">
    <property type="component" value="Unassembled WGS sequence"/>
</dbReference>
<feature type="transmembrane region" description="Helical" evidence="1">
    <location>
        <begin position="61"/>
        <end position="80"/>
    </location>
</feature>
<feature type="transmembrane region" description="Helical" evidence="1">
    <location>
        <begin position="132"/>
        <end position="152"/>
    </location>
</feature>
<keyword evidence="3" id="KW-1185">Reference proteome</keyword>
<dbReference type="OrthoDB" id="7060889at2"/>
<protein>
    <submittedName>
        <fullName evidence="2">Uncharacterized protein</fullName>
    </submittedName>
</protein>
<dbReference type="RefSeq" id="WP_117202695.1">
    <property type="nucleotide sequence ID" value="NZ_JBHTBK010000003.1"/>
</dbReference>
<name>A0A372DL54_9GAMM</name>
<dbReference type="AlphaFoldDB" id="A0A372DL54"/>
<feature type="transmembrane region" description="Helical" evidence="1">
    <location>
        <begin position="12"/>
        <end position="34"/>
    </location>
</feature>
<organism evidence="2 3">
    <name type="scientific">Cognatiluteimonas weifangensis</name>
    <dbReference type="NCBI Taxonomy" id="2303539"/>
    <lineage>
        <taxon>Bacteria</taxon>
        <taxon>Pseudomonadati</taxon>
        <taxon>Pseudomonadota</taxon>
        <taxon>Gammaproteobacteria</taxon>
        <taxon>Lysobacterales</taxon>
        <taxon>Lysobacteraceae</taxon>
        <taxon>Cognatiluteimonas</taxon>
    </lineage>
</organism>
<keyword evidence="1" id="KW-0472">Membrane</keyword>
<keyword evidence="1" id="KW-1133">Transmembrane helix</keyword>
<evidence type="ECO:0000313" key="3">
    <source>
        <dbReference type="Proteomes" id="UP000262917"/>
    </source>
</evidence>
<sequence length="257" mass="28255">MDTNKISLDPSALAWRLALVAMLLVAGNIVLQLFRLHSNYEYFSGLALVRVLVDLDGENTFPALFSTALLLSASALLALIARLERHDGARDAAKWTLLAIGFLLMGMDESLALHEHLIAPLRALLGGRQLGIFYFAWVIPGIVLVAVLGAYFMPFLWRLPRGTAIAFALAAAIYVGGALGVELVEGWWREGHGHRNAAYHLLVSLEEGMEMLGTILFIHALLRYLAGHHGEVRLRFDAATAMQPLPEKQKGQRVLAR</sequence>
<keyword evidence="1" id="KW-0812">Transmembrane</keyword>
<reference evidence="2 3" key="1">
    <citation type="submission" date="2018-08" db="EMBL/GenBank/DDBJ databases">
        <title>Lysobacter weifangensis sp. nov., a new member of the family 'Xanthomonadaceae', isolated from soil in a farmland.</title>
        <authorList>
            <person name="Zhao H."/>
        </authorList>
    </citation>
    <scope>NUCLEOTIDE SEQUENCE [LARGE SCALE GENOMIC DNA]</scope>
    <source>
        <strain evidence="2 3">WF-2</strain>
    </source>
</reference>
<evidence type="ECO:0000256" key="1">
    <source>
        <dbReference type="SAM" id="Phobius"/>
    </source>
</evidence>
<evidence type="ECO:0000313" key="2">
    <source>
        <dbReference type="EMBL" id="RFP60293.1"/>
    </source>
</evidence>
<feature type="transmembrane region" description="Helical" evidence="1">
    <location>
        <begin position="164"/>
        <end position="188"/>
    </location>
</feature>
<dbReference type="EMBL" id="QVPD01000007">
    <property type="protein sequence ID" value="RFP60293.1"/>
    <property type="molecule type" value="Genomic_DNA"/>
</dbReference>